<reference evidence="1 3" key="1">
    <citation type="journal article" date="2011" name="Nature">
        <title>The Medicago genome provides insight into the evolution of rhizobial symbioses.</title>
        <authorList>
            <person name="Young N.D."/>
            <person name="Debelle F."/>
            <person name="Oldroyd G.E."/>
            <person name="Geurts R."/>
            <person name="Cannon S.B."/>
            <person name="Udvardi M.K."/>
            <person name="Benedito V.A."/>
            <person name="Mayer K.F."/>
            <person name="Gouzy J."/>
            <person name="Schoof H."/>
            <person name="Van de Peer Y."/>
            <person name="Proost S."/>
            <person name="Cook D.R."/>
            <person name="Meyers B.C."/>
            <person name="Spannagl M."/>
            <person name="Cheung F."/>
            <person name="De Mita S."/>
            <person name="Krishnakumar V."/>
            <person name="Gundlach H."/>
            <person name="Zhou S."/>
            <person name="Mudge J."/>
            <person name="Bharti A.K."/>
            <person name="Murray J.D."/>
            <person name="Naoumkina M.A."/>
            <person name="Rosen B."/>
            <person name="Silverstein K.A."/>
            <person name="Tang H."/>
            <person name="Rombauts S."/>
            <person name="Zhao P.X."/>
            <person name="Zhou P."/>
            <person name="Barbe V."/>
            <person name="Bardou P."/>
            <person name="Bechner M."/>
            <person name="Bellec A."/>
            <person name="Berger A."/>
            <person name="Berges H."/>
            <person name="Bidwell S."/>
            <person name="Bisseling T."/>
            <person name="Choisne N."/>
            <person name="Couloux A."/>
            <person name="Denny R."/>
            <person name="Deshpande S."/>
            <person name="Dai X."/>
            <person name="Doyle J.J."/>
            <person name="Dudez A.M."/>
            <person name="Farmer A.D."/>
            <person name="Fouteau S."/>
            <person name="Franken C."/>
            <person name="Gibelin C."/>
            <person name="Gish J."/>
            <person name="Goldstein S."/>
            <person name="Gonzalez A.J."/>
            <person name="Green P.J."/>
            <person name="Hallab A."/>
            <person name="Hartog M."/>
            <person name="Hua A."/>
            <person name="Humphray S.J."/>
            <person name="Jeong D.H."/>
            <person name="Jing Y."/>
            <person name="Jocker A."/>
            <person name="Kenton S.M."/>
            <person name="Kim D.J."/>
            <person name="Klee K."/>
            <person name="Lai H."/>
            <person name="Lang C."/>
            <person name="Lin S."/>
            <person name="Macmil S.L."/>
            <person name="Magdelenat G."/>
            <person name="Matthews L."/>
            <person name="McCorrison J."/>
            <person name="Monaghan E.L."/>
            <person name="Mun J.H."/>
            <person name="Najar F.Z."/>
            <person name="Nicholson C."/>
            <person name="Noirot C."/>
            <person name="O'Bleness M."/>
            <person name="Paule C.R."/>
            <person name="Poulain J."/>
            <person name="Prion F."/>
            <person name="Qin B."/>
            <person name="Qu C."/>
            <person name="Retzel E.F."/>
            <person name="Riddle C."/>
            <person name="Sallet E."/>
            <person name="Samain S."/>
            <person name="Samson N."/>
            <person name="Sanders I."/>
            <person name="Saurat O."/>
            <person name="Scarpelli C."/>
            <person name="Schiex T."/>
            <person name="Segurens B."/>
            <person name="Severin A.J."/>
            <person name="Sherrier D.J."/>
            <person name="Shi R."/>
            <person name="Sims S."/>
            <person name="Singer S.R."/>
            <person name="Sinharoy S."/>
            <person name="Sterck L."/>
            <person name="Viollet A."/>
            <person name="Wang B.B."/>
            <person name="Wang K."/>
            <person name="Wang M."/>
            <person name="Wang X."/>
            <person name="Warfsmann J."/>
            <person name="Weissenbach J."/>
            <person name="White D.D."/>
            <person name="White J.D."/>
            <person name="Wiley G.B."/>
            <person name="Wincker P."/>
            <person name="Xing Y."/>
            <person name="Yang L."/>
            <person name="Yao Z."/>
            <person name="Ying F."/>
            <person name="Zhai J."/>
            <person name="Zhou L."/>
            <person name="Zuber A."/>
            <person name="Denarie J."/>
            <person name="Dixon R.A."/>
            <person name="May G.D."/>
            <person name="Schwartz D.C."/>
            <person name="Rogers J."/>
            <person name="Quetier F."/>
            <person name="Town C.D."/>
            <person name="Roe B.A."/>
        </authorList>
    </citation>
    <scope>NUCLEOTIDE SEQUENCE [LARGE SCALE GENOMIC DNA]</scope>
    <source>
        <strain evidence="1">A17</strain>
        <strain evidence="2 3">cv. Jemalong A17</strain>
    </source>
</reference>
<dbReference type="EMBL" id="CM001224">
    <property type="protein sequence ID" value="AET02342.1"/>
    <property type="molecule type" value="Genomic_DNA"/>
</dbReference>
<dbReference type="PaxDb" id="3880-AET02342"/>
<reference evidence="2" key="3">
    <citation type="submission" date="2015-04" db="UniProtKB">
        <authorList>
            <consortium name="EnsemblPlants"/>
        </authorList>
    </citation>
    <scope>IDENTIFICATION</scope>
    <source>
        <strain evidence="2">cv. Jemalong A17</strain>
    </source>
</reference>
<organism evidence="1 3">
    <name type="scientific">Medicago truncatula</name>
    <name type="common">Barrel medic</name>
    <name type="synonym">Medicago tribuloides</name>
    <dbReference type="NCBI Taxonomy" id="3880"/>
    <lineage>
        <taxon>Eukaryota</taxon>
        <taxon>Viridiplantae</taxon>
        <taxon>Streptophyta</taxon>
        <taxon>Embryophyta</taxon>
        <taxon>Tracheophyta</taxon>
        <taxon>Spermatophyta</taxon>
        <taxon>Magnoliopsida</taxon>
        <taxon>eudicotyledons</taxon>
        <taxon>Gunneridae</taxon>
        <taxon>Pentapetalae</taxon>
        <taxon>rosids</taxon>
        <taxon>fabids</taxon>
        <taxon>Fabales</taxon>
        <taxon>Fabaceae</taxon>
        <taxon>Papilionoideae</taxon>
        <taxon>50 kb inversion clade</taxon>
        <taxon>NPAAA clade</taxon>
        <taxon>Hologalegina</taxon>
        <taxon>IRL clade</taxon>
        <taxon>Trifolieae</taxon>
        <taxon>Medicago</taxon>
    </lineage>
</organism>
<evidence type="ECO:0000313" key="1">
    <source>
        <dbReference type="EMBL" id="AET02342.1"/>
    </source>
</evidence>
<dbReference type="GO" id="GO:0008270">
    <property type="term" value="F:zinc ion binding"/>
    <property type="evidence" value="ECO:0007669"/>
    <property type="project" value="InterPro"/>
</dbReference>
<dbReference type="GO" id="GO:0006355">
    <property type="term" value="P:regulation of DNA-templated transcription"/>
    <property type="evidence" value="ECO:0007669"/>
    <property type="project" value="InterPro"/>
</dbReference>
<dbReference type="HOGENOM" id="CLU_2779742_0_0_1"/>
<dbReference type="AlphaFoldDB" id="G7LG37"/>
<reference evidence="1 3" key="2">
    <citation type="journal article" date="2014" name="BMC Genomics">
        <title>An improved genome release (version Mt4.0) for the model legume Medicago truncatula.</title>
        <authorList>
            <person name="Tang H."/>
            <person name="Krishnakumar V."/>
            <person name="Bidwell S."/>
            <person name="Rosen B."/>
            <person name="Chan A."/>
            <person name="Zhou S."/>
            <person name="Gentzbittel L."/>
            <person name="Childs K.L."/>
            <person name="Yandell M."/>
            <person name="Gundlach H."/>
            <person name="Mayer K.F."/>
            <person name="Schwartz D.C."/>
            <person name="Town C.D."/>
        </authorList>
    </citation>
    <scope>GENOME REANNOTATION</scope>
    <source>
        <strain evidence="2 3">cv. Jemalong A17</strain>
    </source>
</reference>
<name>G7LG37_MEDTR</name>
<evidence type="ECO:0000313" key="2">
    <source>
        <dbReference type="EnsemblPlants" id="AET02342"/>
    </source>
</evidence>
<protein>
    <submittedName>
        <fullName evidence="1 2">Uncharacterized protein</fullName>
    </submittedName>
</protein>
<dbReference type="Gene3D" id="3.30.50.10">
    <property type="entry name" value="Erythroid Transcription Factor GATA-1, subunit A"/>
    <property type="match status" value="1"/>
</dbReference>
<evidence type="ECO:0000313" key="3">
    <source>
        <dbReference type="Proteomes" id="UP000002051"/>
    </source>
</evidence>
<keyword evidence="3" id="KW-1185">Reference proteome</keyword>
<dbReference type="InterPro" id="IPR013088">
    <property type="entry name" value="Znf_NHR/GATA"/>
</dbReference>
<proteinExistence type="predicted"/>
<gene>
    <name evidence="1" type="ordered locus">MTR_8g039350</name>
</gene>
<sequence>MHIPRRIQRVEAPATTIPVWRKGRYEKPLLRNACGLHFKAKGTLEKYLPKIAQQNLSMVEETTCHKKSM</sequence>
<dbReference type="Proteomes" id="UP000002051">
    <property type="component" value="Chromosome 8"/>
</dbReference>
<accession>G7LG37</accession>
<dbReference type="EnsemblPlants" id="AET02342">
    <property type="protein sequence ID" value="AET02342"/>
    <property type="gene ID" value="MTR_8g039350"/>
</dbReference>